<gene>
    <name evidence="1" type="ORF">CXB51_035751</name>
</gene>
<protein>
    <submittedName>
        <fullName evidence="1">Uncharacterized protein</fullName>
    </submittedName>
</protein>
<comment type="caution">
    <text evidence="1">The sequence shown here is derived from an EMBL/GenBank/DDBJ whole genome shotgun (WGS) entry which is preliminary data.</text>
</comment>
<evidence type="ECO:0000313" key="2">
    <source>
        <dbReference type="Proteomes" id="UP000701853"/>
    </source>
</evidence>
<dbReference type="AlphaFoldDB" id="A0A8J5XR97"/>
<organism evidence="1 2">
    <name type="scientific">Gossypium anomalum</name>
    <dbReference type="NCBI Taxonomy" id="47600"/>
    <lineage>
        <taxon>Eukaryota</taxon>
        <taxon>Viridiplantae</taxon>
        <taxon>Streptophyta</taxon>
        <taxon>Embryophyta</taxon>
        <taxon>Tracheophyta</taxon>
        <taxon>Spermatophyta</taxon>
        <taxon>Magnoliopsida</taxon>
        <taxon>eudicotyledons</taxon>
        <taxon>Gunneridae</taxon>
        <taxon>Pentapetalae</taxon>
        <taxon>rosids</taxon>
        <taxon>malvids</taxon>
        <taxon>Malvales</taxon>
        <taxon>Malvaceae</taxon>
        <taxon>Malvoideae</taxon>
        <taxon>Gossypium</taxon>
    </lineage>
</organism>
<sequence>MVPIHVFRVRTIKLFLRTGVLAKRELDSWVWIIHMYQQFRMVGPVETVGLEVPVMGILVANVMGLVTMEAKVAGPCFHGI</sequence>
<dbReference type="EMBL" id="JAHUZN010000013">
    <property type="protein sequence ID" value="KAG8473598.1"/>
    <property type="molecule type" value="Genomic_DNA"/>
</dbReference>
<name>A0A8J5XR97_9ROSI</name>
<keyword evidence="2" id="KW-1185">Reference proteome</keyword>
<proteinExistence type="predicted"/>
<accession>A0A8J5XR97</accession>
<reference evidence="1 2" key="1">
    <citation type="journal article" date="2021" name="bioRxiv">
        <title>The Gossypium anomalum genome as a resource for cotton improvement and evolutionary analysis of hybrid incompatibility.</title>
        <authorList>
            <person name="Grover C.E."/>
            <person name="Yuan D."/>
            <person name="Arick M.A."/>
            <person name="Miller E.R."/>
            <person name="Hu G."/>
            <person name="Peterson D.G."/>
            <person name="Wendel J.F."/>
            <person name="Udall J.A."/>
        </authorList>
    </citation>
    <scope>NUCLEOTIDE SEQUENCE [LARGE SCALE GENOMIC DNA]</scope>
    <source>
        <strain evidence="1">JFW-Udall</strain>
        <tissue evidence="1">Leaf</tissue>
    </source>
</reference>
<evidence type="ECO:0000313" key="1">
    <source>
        <dbReference type="EMBL" id="KAG8473598.1"/>
    </source>
</evidence>
<dbReference type="Proteomes" id="UP000701853">
    <property type="component" value="Chromosome 13"/>
</dbReference>